<reference evidence="1" key="1">
    <citation type="submission" date="2015-12" db="EMBL/GenBank/DDBJ databases">
        <title>De novo transcriptome assembly of four potential Pierce s Disease insect vectors from Arizona vineyards.</title>
        <authorList>
            <person name="Tassone E.E."/>
        </authorList>
    </citation>
    <scope>NUCLEOTIDE SEQUENCE</scope>
</reference>
<gene>
    <name evidence="1" type="ORF">g.17044</name>
</gene>
<evidence type="ECO:0000313" key="1">
    <source>
        <dbReference type="EMBL" id="JAS26334.1"/>
    </source>
</evidence>
<protein>
    <submittedName>
        <fullName evidence="1">Uncharacterized protein</fullName>
    </submittedName>
</protein>
<dbReference type="AlphaFoldDB" id="A0A1B6DKW8"/>
<dbReference type="EMBL" id="GEDC01010964">
    <property type="protein sequence ID" value="JAS26334.1"/>
    <property type="molecule type" value="Transcribed_RNA"/>
</dbReference>
<accession>A0A1B6DKW8</accession>
<proteinExistence type="predicted"/>
<sequence length="263" mass="30663">MSMASEANGLDMDALQKQVEESMSDFALTEEDGDLSDYEKLRLRNIERNRRMLALCCSESKNKLDELFKKPEAPPLTKRRSSVVKTPSVPTEIRRSRRIQNMPPRKLIKIKMFGQTYSSCNLDDVEFLEEEYVEEEWDPDTDFNGWNSCNYKRVNAIKTPKRQRKGNGRVGRVPVDQRTHEEITPEDTANIVVRGKFCCCCRGIRYGTTCHQCWFRPVQYAEKFATLVFDGLSKVYRQLVFCTNKLCLKVIKAYTTIWNIRRS</sequence>
<organism evidence="1">
    <name type="scientific">Clastoptera arizonana</name>
    <name type="common">Arizona spittle bug</name>
    <dbReference type="NCBI Taxonomy" id="38151"/>
    <lineage>
        <taxon>Eukaryota</taxon>
        <taxon>Metazoa</taxon>
        <taxon>Ecdysozoa</taxon>
        <taxon>Arthropoda</taxon>
        <taxon>Hexapoda</taxon>
        <taxon>Insecta</taxon>
        <taxon>Pterygota</taxon>
        <taxon>Neoptera</taxon>
        <taxon>Paraneoptera</taxon>
        <taxon>Hemiptera</taxon>
        <taxon>Auchenorrhyncha</taxon>
        <taxon>Cercopoidea</taxon>
        <taxon>Clastopteridae</taxon>
        <taxon>Clastoptera</taxon>
    </lineage>
</organism>
<name>A0A1B6DKW8_9HEMI</name>